<keyword evidence="5" id="KW-1185">Reference proteome</keyword>
<organism evidence="4 5">
    <name type="scientific">Paspalum notatum var. saurae</name>
    <dbReference type="NCBI Taxonomy" id="547442"/>
    <lineage>
        <taxon>Eukaryota</taxon>
        <taxon>Viridiplantae</taxon>
        <taxon>Streptophyta</taxon>
        <taxon>Embryophyta</taxon>
        <taxon>Tracheophyta</taxon>
        <taxon>Spermatophyta</taxon>
        <taxon>Magnoliopsida</taxon>
        <taxon>Liliopsida</taxon>
        <taxon>Poales</taxon>
        <taxon>Poaceae</taxon>
        <taxon>PACMAD clade</taxon>
        <taxon>Panicoideae</taxon>
        <taxon>Andropogonodae</taxon>
        <taxon>Paspaleae</taxon>
        <taxon>Paspalinae</taxon>
        <taxon>Paspalum</taxon>
    </lineage>
</organism>
<dbReference type="InterPro" id="IPR046468">
    <property type="entry name" value="Spt20-like_SEP"/>
</dbReference>
<evidence type="ECO:0000259" key="2">
    <source>
        <dbReference type="Pfam" id="PF12090"/>
    </source>
</evidence>
<evidence type="ECO:0000313" key="4">
    <source>
        <dbReference type="EMBL" id="WVZ71221.1"/>
    </source>
</evidence>
<dbReference type="Proteomes" id="UP001341281">
    <property type="component" value="Chromosome 04"/>
</dbReference>
<feature type="region of interest" description="Disordered" evidence="1">
    <location>
        <begin position="546"/>
        <end position="568"/>
    </location>
</feature>
<dbReference type="PANTHER" id="PTHR13526:SF20">
    <property type="entry name" value="OS01G0117800 PROTEIN"/>
    <property type="match status" value="1"/>
</dbReference>
<dbReference type="Pfam" id="PF12090">
    <property type="entry name" value="Spt20_SEP"/>
    <property type="match status" value="1"/>
</dbReference>
<dbReference type="InterPro" id="IPR046467">
    <property type="entry name" value="PHL_dom"/>
</dbReference>
<evidence type="ECO:0000259" key="3">
    <source>
        <dbReference type="Pfam" id="PF20474"/>
    </source>
</evidence>
<feature type="region of interest" description="Disordered" evidence="1">
    <location>
        <begin position="375"/>
        <end position="409"/>
    </location>
</feature>
<sequence>MVISFRHPPRGRRLYPPPPPAASSQAADDSRPLAAASLDGQSPHPRPVCDAAVSRLDTGIAAGSESPDTNGIVPIESDLQPSFVLNLFPDGYSVGEPGKGMLLYLIGDDPKKLPYSRASKASLSDIEHGYLPQDILHSIPCKFLNGCTMCEVRDYRSVFSNGHDYSGEDFPRVNRVHLRLGTECVVKDLSYIADASWTYHDQLTAESVILNALQPRLNLDPMPCLEKLCNSSTKKIDLGLNNRRLENKDTSVLIMSTKPPENCKPKEFNTCKGATLCNGNTALEGMPNGLKKLLVKCPSTIHVNCARSAVKSDTNNTSQPSYTLPNSSALCDRCNEQRGDVEILEVDRKTGQRKKVTVFPQKIGMPLNLLHEKHESEKCSPANKNGSSQNSKGLHKSMSSSRKEDLNLESQETIQGEADIGQAIDNKYMQMQKFMPLSVPPRDSYTSLNTSNPCIGKIPEKATLLHLGMKEQHVASISDQNNSDMPDVNESGTPLMISFSGRSRRAACERLKDISATNSQGTSPKRKASEISVISLNKEINLRVKRQQNADTQLKPPSKNRSLEEPTVSSQLAIGLELLKGRQQSEGTSLHHISSDAPENCMPNAFNVYKVAAVCSEYAALEGMERAAFDNSPLNYPSSIRFNNAKSSVESDLHSTIQSSSTPTNSSALCDRKLTVSITPAPDHLSQCNEERAHVTILQADCENRQPERVIVVPQKRKRHGSKNNSPPIKTARLSSQKIKEEKPGSNKEGLHLGSPQGSQVDQTIGNKDMKIQKQVPLAAHSRSHLCTSSNACNPYIEKIPEKVKSLRIRLKEHHEAPIAVPKKSYMADLKDGRSLSVVSFTASSSKTACESGKDKAATEPELNSLNRKVTGISTISLNQEIDLNGKRQQKLDILIKIHSDNIWLEEPDVTDGINTKFGISTHLQSCYGHPINYSEPDMEKILSEVILTTRRHGLNEKPAKSDVHETSWLLQPYEFFQSENVVEIPHIRDETMRYHVSDAATSAWKSRRLTFRPSQSSSCNGLVDKSQYTLCLLESKELDNHQITVETINGDEHIHIATLPTSCHAEKFVDQFISLMKRDGYSLCNDDVHNEPSDLKQQSEDVSPLGYPTGEDVEYLIFSPTANSLPIGKNADVDCTFQNKLHANLVQPLTQQWILAEQPSTTESPEAFFLNPSHLLGSLQDSSQFLRDQDSSFSCYPYALDPLQVPSIQPSLGIPMDQYLQCRDDILGFSDMQSDSMIASRYSQLRQEVSGHNLPGFNNSYGASTSARRYRQWRQEVRMDQYPQYRYDIPGMSDTYSSSTSASSYGQWRQVYTQMGNVVYQWDLPVFGKKIQNNPPVHDGWSITLSRAATDQQPPDELPECGL</sequence>
<feature type="domain" description="PHL" evidence="3">
    <location>
        <begin position="981"/>
        <end position="1093"/>
    </location>
</feature>
<gene>
    <name evidence="4" type="ORF">U9M48_019834</name>
</gene>
<feature type="region of interest" description="Disordered" evidence="1">
    <location>
        <begin position="1"/>
        <end position="46"/>
    </location>
</feature>
<feature type="compositionally biased region" description="Basic and acidic residues" evidence="1">
    <location>
        <begin position="738"/>
        <end position="751"/>
    </location>
</feature>
<dbReference type="GO" id="GO:0006357">
    <property type="term" value="P:regulation of transcription by RNA polymerase II"/>
    <property type="evidence" value="ECO:0007669"/>
    <property type="project" value="TreeGrafter"/>
</dbReference>
<feature type="domain" description="Spt20-like SEP" evidence="2">
    <location>
        <begin position="79"/>
        <end position="226"/>
    </location>
</feature>
<accession>A0AAQ3TDV3</accession>
<proteinExistence type="predicted"/>
<dbReference type="GO" id="GO:0003712">
    <property type="term" value="F:transcription coregulator activity"/>
    <property type="evidence" value="ECO:0007669"/>
    <property type="project" value="InterPro"/>
</dbReference>
<dbReference type="InterPro" id="IPR021950">
    <property type="entry name" value="Spt20"/>
</dbReference>
<reference evidence="4 5" key="1">
    <citation type="submission" date="2024-02" db="EMBL/GenBank/DDBJ databases">
        <title>High-quality chromosome-scale genome assembly of Pensacola bahiagrass (Paspalum notatum Flugge var. saurae).</title>
        <authorList>
            <person name="Vega J.M."/>
            <person name="Podio M."/>
            <person name="Orjuela J."/>
            <person name="Siena L.A."/>
            <person name="Pessino S.C."/>
            <person name="Combes M.C."/>
            <person name="Mariac C."/>
            <person name="Albertini E."/>
            <person name="Pupilli F."/>
            <person name="Ortiz J.P.A."/>
            <person name="Leblanc O."/>
        </authorList>
    </citation>
    <scope>NUCLEOTIDE SEQUENCE [LARGE SCALE GENOMIC DNA]</scope>
    <source>
        <strain evidence="4">R1</strain>
        <tissue evidence="4">Leaf</tissue>
    </source>
</reference>
<evidence type="ECO:0000256" key="1">
    <source>
        <dbReference type="SAM" id="MobiDB-lite"/>
    </source>
</evidence>
<feature type="region of interest" description="Disordered" evidence="1">
    <location>
        <begin position="714"/>
        <end position="763"/>
    </location>
</feature>
<dbReference type="PANTHER" id="PTHR13526">
    <property type="entry name" value="TRANSCRIPTION FACTOR SPT20 HOMOLOG"/>
    <property type="match status" value="1"/>
</dbReference>
<name>A0AAQ3TDV3_PASNO</name>
<feature type="compositionally biased region" description="Polar residues" evidence="1">
    <location>
        <begin position="723"/>
        <end position="737"/>
    </location>
</feature>
<dbReference type="Pfam" id="PF20474">
    <property type="entry name" value="PHL"/>
    <property type="match status" value="1"/>
</dbReference>
<evidence type="ECO:0000313" key="5">
    <source>
        <dbReference type="Proteomes" id="UP001341281"/>
    </source>
</evidence>
<protein>
    <submittedName>
        <fullName evidence="4">Uncharacterized protein</fullName>
    </submittedName>
</protein>
<dbReference type="EMBL" id="CP144748">
    <property type="protein sequence ID" value="WVZ71221.1"/>
    <property type="molecule type" value="Genomic_DNA"/>
</dbReference>
<feature type="compositionally biased region" description="Polar residues" evidence="1">
    <location>
        <begin position="382"/>
        <end position="400"/>
    </location>
</feature>
<dbReference type="GO" id="GO:0000124">
    <property type="term" value="C:SAGA complex"/>
    <property type="evidence" value="ECO:0007669"/>
    <property type="project" value="InterPro"/>
</dbReference>